<dbReference type="CDD" id="cd11063">
    <property type="entry name" value="CYP52"/>
    <property type="match status" value="1"/>
</dbReference>
<keyword evidence="6 8" id="KW-0408">Iron</keyword>
<dbReference type="InterPro" id="IPR001128">
    <property type="entry name" value="Cyt_P450"/>
</dbReference>
<dbReference type="GO" id="GO:0016712">
    <property type="term" value="F:oxidoreductase activity, acting on paired donors, with incorporation or reduction of molecular oxygen, reduced flavin or flavoprotein as one donor, and incorporation of one atom of oxygen"/>
    <property type="evidence" value="ECO:0007669"/>
    <property type="project" value="InterPro"/>
</dbReference>
<name>A0AAD7QUY9_9ASCO</name>
<feature type="transmembrane region" description="Helical" evidence="10">
    <location>
        <begin position="21"/>
        <end position="37"/>
    </location>
</feature>
<proteinExistence type="inferred from homology"/>
<keyword evidence="4 8" id="KW-0479">Metal-binding</keyword>
<dbReference type="InterPro" id="IPR002974">
    <property type="entry name" value="Cyt_P450_E_CYP52_ascomycetes"/>
</dbReference>
<dbReference type="PRINTS" id="PR00464">
    <property type="entry name" value="EP450II"/>
</dbReference>
<keyword evidence="10" id="KW-1133">Transmembrane helix</keyword>
<keyword evidence="3 8" id="KW-0349">Heme</keyword>
<dbReference type="PRINTS" id="PR01239">
    <property type="entry name" value="EP450IICYP52"/>
</dbReference>
<evidence type="ECO:0000256" key="8">
    <source>
        <dbReference type="PIRSR" id="PIRSR602402-1"/>
    </source>
</evidence>
<evidence type="ECO:0000256" key="7">
    <source>
        <dbReference type="ARBA" id="ARBA00023033"/>
    </source>
</evidence>
<comment type="similarity">
    <text evidence="2 9">Belongs to the cytochrome P450 family.</text>
</comment>
<dbReference type="RefSeq" id="XP_056045424.1">
    <property type="nucleotide sequence ID" value="XM_056191495.1"/>
</dbReference>
<keyword evidence="12" id="KW-1185">Reference proteome</keyword>
<evidence type="ECO:0000313" key="11">
    <source>
        <dbReference type="EMBL" id="KAJ8101974.1"/>
    </source>
</evidence>
<dbReference type="GeneID" id="80886661"/>
<dbReference type="PANTHER" id="PTHR24287">
    <property type="entry name" value="P450, PUTATIVE (EUROFUNG)-RELATED"/>
    <property type="match status" value="1"/>
</dbReference>
<comment type="cofactor">
    <cofactor evidence="1 8">
        <name>heme</name>
        <dbReference type="ChEBI" id="CHEBI:30413"/>
    </cofactor>
</comment>
<dbReference type="InterPro" id="IPR047146">
    <property type="entry name" value="Cyt_P450_E_CYP52_fungi"/>
</dbReference>
<evidence type="ECO:0000256" key="1">
    <source>
        <dbReference type="ARBA" id="ARBA00001971"/>
    </source>
</evidence>
<keyword evidence="7 9" id="KW-0503">Monooxygenase</keyword>
<organism evidence="11 12">
    <name type="scientific">Lipomyces tetrasporus</name>
    <dbReference type="NCBI Taxonomy" id="54092"/>
    <lineage>
        <taxon>Eukaryota</taxon>
        <taxon>Fungi</taxon>
        <taxon>Dikarya</taxon>
        <taxon>Ascomycota</taxon>
        <taxon>Saccharomycotina</taxon>
        <taxon>Lipomycetes</taxon>
        <taxon>Lipomycetales</taxon>
        <taxon>Lipomycetaceae</taxon>
        <taxon>Lipomyces</taxon>
    </lineage>
</organism>
<dbReference type="InterPro" id="IPR017972">
    <property type="entry name" value="Cyt_P450_CS"/>
</dbReference>
<keyword evidence="5 9" id="KW-0560">Oxidoreductase</keyword>
<dbReference type="GO" id="GO:0005506">
    <property type="term" value="F:iron ion binding"/>
    <property type="evidence" value="ECO:0007669"/>
    <property type="project" value="InterPro"/>
</dbReference>
<dbReference type="InterPro" id="IPR002402">
    <property type="entry name" value="Cyt_P450_E_grp-II"/>
</dbReference>
<keyword evidence="10" id="KW-0472">Membrane</keyword>
<feature type="binding site" description="axial binding residue" evidence="8">
    <location>
        <position position="487"/>
    </location>
    <ligand>
        <name>heme</name>
        <dbReference type="ChEBI" id="CHEBI:30413"/>
    </ligand>
    <ligandPart>
        <name>Fe</name>
        <dbReference type="ChEBI" id="CHEBI:18248"/>
    </ligandPart>
</feature>
<dbReference type="InterPro" id="IPR036396">
    <property type="entry name" value="Cyt_P450_sf"/>
</dbReference>
<evidence type="ECO:0000256" key="9">
    <source>
        <dbReference type="RuleBase" id="RU000461"/>
    </source>
</evidence>
<dbReference type="PROSITE" id="PS00086">
    <property type="entry name" value="CYTOCHROME_P450"/>
    <property type="match status" value="1"/>
</dbReference>
<evidence type="ECO:0000256" key="4">
    <source>
        <dbReference type="ARBA" id="ARBA00022723"/>
    </source>
</evidence>
<dbReference type="Proteomes" id="UP001217417">
    <property type="component" value="Unassembled WGS sequence"/>
</dbReference>
<dbReference type="SUPFAM" id="SSF48264">
    <property type="entry name" value="Cytochrome P450"/>
    <property type="match status" value="1"/>
</dbReference>
<dbReference type="EMBL" id="JARPMG010000003">
    <property type="protein sequence ID" value="KAJ8101974.1"/>
    <property type="molecule type" value="Genomic_DNA"/>
</dbReference>
<dbReference type="Gene3D" id="1.10.630.10">
    <property type="entry name" value="Cytochrome P450"/>
    <property type="match status" value="1"/>
</dbReference>
<accession>A0AAD7QUY9</accession>
<gene>
    <name evidence="11" type="ORF">POJ06DRAFT_74553</name>
</gene>
<dbReference type="AlphaFoldDB" id="A0AAD7QUY9"/>
<dbReference type="GO" id="GO:0020037">
    <property type="term" value="F:heme binding"/>
    <property type="evidence" value="ECO:0007669"/>
    <property type="project" value="InterPro"/>
</dbReference>
<dbReference type="PANTHER" id="PTHR24287:SF18">
    <property type="entry name" value="CYTOCHROME P450 MONOOXYGENASE APDE-RELATED"/>
    <property type="match status" value="1"/>
</dbReference>
<evidence type="ECO:0000256" key="2">
    <source>
        <dbReference type="ARBA" id="ARBA00010617"/>
    </source>
</evidence>
<dbReference type="PRINTS" id="PR00385">
    <property type="entry name" value="P450"/>
</dbReference>
<evidence type="ECO:0000256" key="3">
    <source>
        <dbReference type="ARBA" id="ARBA00022617"/>
    </source>
</evidence>
<reference evidence="11" key="1">
    <citation type="submission" date="2023-03" db="EMBL/GenBank/DDBJ databases">
        <title>Near-Complete genome sequence of Lipomyces tetrasporous NRRL Y-64009, an oleaginous yeast capable of growing on lignocellulosic hydrolysates.</title>
        <authorList>
            <consortium name="Lawrence Berkeley National Laboratory"/>
            <person name="Jagtap S.S."/>
            <person name="Liu J.-J."/>
            <person name="Walukiewicz H.E."/>
            <person name="Pangilinan J."/>
            <person name="Lipzen A."/>
            <person name="Ahrendt S."/>
            <person name="Koriabine M."/>
            <person name="Cobaugh K."/>
            <person name="Salamov A."/>
            <person name="Yoshinaga Y."/>
            <person name="Ng V."/>
            <person name="Daum C."/>
            <person name="Grigoriev I.V."/>
            <person name="Slininger P.J."/>
            <person name="Dien B.S."/>
            <person name="Jin Y.-S."/>
            <person name="Rao C.V."/>
        </authorList>
    </citation>
    <scope>NUCLEOTIDE SEQUENCE</scope>
    <source>
        <strain evidence="11">NRRL Y-64009</strain>
    </source>
</reference>
<keyword evidence="10" id="KW-0812">Transmembrane</keyword>
<comment type="caution">
    <text evidence="11">The sequence shown here is derived from an EMBL/GenBank/DDBJ whole genome shotgun (WGS) entry which is preliminary data.</text>
</comment>
<protein>
    <submittedName>
        <fullName evidence="11">Cytochrome P450</fullName>
    </submittedName>
</protein>
<evidence type="ECO:0000256" key="10">
    <source>
        <dbReference type="SAM" id="Phobius"/>
    </source>
</evidence>
<sequence>MAVLVPPPAAILVAATGSPKLIIPILVIFGLLSYTIVQKINDKFVEHQFASKYGAVRVARKNKDLFGIRRFLNLTRSFRQHKVMEFMVADFQRYGSTFGTTVFGQRNHWTVEPENIKAILATKFNDYGLGTRYDAFLPFLGEGIFTLDNQGWAHSRAMLRPQFSRRQVSDVAMMEPHVRNLISCLARNGTASVDIQELFYRMTVDSATEFLFGESVQSLCLTPASRDCKTENILAVVSDASKQGFTYAFNYCQEVLAVRAILRSFCWLLNPREFRNTTAVAHRFVDYYVHKALDAYRHGAAKMEEVTSGRYVFLYSLVEETQDPKVLRDQSLNILLAGRDTTAGLLSWTFYLLASHQNVFEKLRREIIDTFGDKLNSPGKQHINFEALKNLSYLRYVLNEVLRLYPSVPLNYRCALKDTVLPVGGGADGNSPVFVRKGDTVAYSVYVMHRRKDFFGDDADEFRPERWAEGKTWTWEYLPFNGGQRICLGQQYALTEAGYTIVRLLQEFDTLESTEPLESDGFPLKRAMLTMSKATGVHIRLYKTK</sequence>
<evidence type="ECO:0000256" key="6">
    <source>
        <dbReference type="ARBA" id="ARBA00023004"/>
    </source>
</evidence>
<evidence type="ECO:0000256" key="5">
    <source>
        <dbReference type="ARBA" id="ARBA00023002"/>
    </source>
</evidence>
<dbReference type="Pfam" id="PF00067">
    <property type="entry name" value="p450"/>
    <property type="match status" value="1"/>
</dbReference>
<evidence type="ECO:0000313" key="12">
    <source>
        <dbReference type="Proteomes" id="UP001217417"/>
    </source>
</evidence>